<protein>
    <recommendedName>
        <fullName evidence="1">PEGA domain-containing protein</fullName>
    </recommendedName>
</protein>
<dbReference type="Proteomes" id="UP000295497">
    <property type="component" value="Chromosome"/>
</dbReference>
<sequence length="270" mass="28539">MLRRSLFACTCAALSTLEIVSAPLAVQPSARRMAPPTVPPAGGGVAVAAPSAPVPAPEEAGAREEAEGRFRRGRRLFLEGAWDAALAEFLESRRLYPTWSATSSAGACLMNLGRFDDALEVLEGLLATYEDALPAAVKTAAQKEVIALRDRVGTIALVKAEPGAAVAIDGRARGEHPAAAPLRVVAGTHVVRIDKEGFEPFETAASVAGGHTTMGADVRVTIDVLMVHAWEMGWFAARSMFVISQVFVSRVQACVRTLRGLCAASFQVEM</sequence>
<name>A0A4P2QNU5_SORCE</name>
<dbReference type="Gene3D" id="1.25.40.10">
    <property type="entry name" value="Tetratricopeptide repeat domain"/>
    <property type="match status" value="1"/>
</dbReference>
<dbReference type="SUPFAM" id="SSF48452">
    <property type="entry name" value="TPR-like"/>
    <property type="match status" value="1"/>
</dbReference>
<dbReference type="Pfam" id="PF08308">
    <property type="entry name" value="PEGA"/>
    <property type="match status" value="1"/>
</dbReference>
<dbReference type="InterPro" id="IPR013229">
    <property type="entry name" value="PEGA"/>
</dbReference>
<dbReference type="RefSeq" id="WP_129575011.1">
    <property type="nucleotide sequence ID" value="NZ_CP012672.1"/>
</dbReference>
<dbReference type="EMBL" id="CP012672">
    <property type="protein sequence ID" value="AUX31173.1"/>
    <property type="molecule type" value="Genomic_DNA"/>
</dbReference>
<dbReference type="AlphaFoldDB" id="A0A4P2QNU5"/>
<gene>
    <name evidence="2" type="ORF">SOCE836_033000</name>
</gene>
<dbReference type="InterPro" id="IPR011990">
    <property type="entry name" value="TPR-like_helical_dom_sf"/>
</dbReference>
<evidence type="ECO:0000313" key="2">
    <source>
        <dbReference type="EMBL" id="AUX31173.1"/>
    </source>
</evidence>
<evidence type="ECO:0000313" key="3">
    <source>
        <dbReference type="Proteomes" id="UP000295497"/>
    </source>
</evidence>
<reference evidence="2 3" key="1">
    <citation type="submission" date="2015-09" db="EMBL/GenBank/DDBJ databases">
        <title>Sorangium comparison.</title>
        <authorList>
            <person name="Zaburannyi N."/>
            <person name="Bunk B."/>
            <person name="Overmann J."/>
            <person name="Mueller R."/>
        </authorList>
    </citation>
    <scope>NUCLEOTIDE SEQUENCE [LARGE SCALE GENOMIC DNA]</scope>
    <source>
        <strain evidence="2 3">So ce836</strain>
    </source>
</reference>
<organism evidence="2 3">
    <name type="scientific">Sorangium cellulosum</name>
    <name type="common">Polyangium cellulosum</name>
    <dbReference type="NCBI Taxonomy" id="56"/>
    <lineage>
        <taxon>Bacteria</taxon>
        <taxon>Pseudomonadati</taxon>
        <taxon>Myxococcota</taxon>
        <taxon>Polyangia</taxon>
        <taxon>Polyangiales</taxon>
        <taxon>Polyangiaceae</taxon>
        <taxon>Sorangium</taxon>
    </lineage>
</organism>
<proteinExistence type="predicted"/>
<feature type="domain" description="PEGA" evidence="1">
    <location>
        <begin position="162"/>
        <end position="213"/>
    </location>
</feature>
<accession>A0A4P2QNU5</accession>
<evidence type="ECO:0000259" key="1">
    <source>
        <dbReference type="Pfam" id="PF08308"/>
    </source>
</evidence>